<dbReference type="GO" id="GO:0031515">
    <property type="term" value="C:tRNA (m1A) methyltransferase complex"/>
    <property type="evidence" value="ECO:0007669"/>
    <property type="project" value="InterPro"/>
</dbReference>
<dbReference type="GO" id="GO:0005634">
    <property type="term" value="C:nucleus"/>
    <property type="evidence" value="ECO:0007669"/>
    <property type="project" value="UniProtKB-SubCell"/>
</dbReference>
<dbReference type="EMBL" id="JAPDMZ010000024">
    <property type="protein sequence ID" value="KAK0555718.1"/>
    <property type="molecule type" value="Genomic_DNA"/>
</dbReference>
<protein>
    <recommendedName>
        <fullName evidence="3">tRNA (adenine(58)-N(1))-methyltransferase non-catalytic subunit TRM6</fullName>
    </recommendedName>
    <alternativeName>
        <fullName evidence="6">tRNA(m1A58)-methyltransferase subunit TRM6</fullName>
    </alternativeName>
</protein>
<dbReference type="AlphaFoldDB" id="A0AAN6JTN8"/>
<sequence length="527" mass="57674">MEAEASTSSNTLAATGGSTSSSSTAVKANQPTRQKGSMQNAAHLTFSSAPAPAAHVPASLQLPVDQACARLETIPAHLPIILRLPSTKHKALNLVPGKTVSLGKFGAFQADDLIGMPFGHTYEIVGGNGLKNKPGELRMVANRTLAELEETDATNENINDDGESQKLTYVDIRDLKAAGLGGRELVQRTTQSNKNFEQRTVYSQDKFISRKEAKHMKLFTALHPDPFTLCAYHFERAPEKIRYLRPDALAHCLAYGSIRPGGRYIVVDGIGGLLAGAVLERLGGQGRVLVINDADSPPAFDIFHTISSLPRSWIDNTLRIIHWAATEKDWQPTNPPAAPRDPGKNSNIDRDRARSRKRRHVLEALQSTRAELFSGFWDGFLMVSNFETLSVLERIEGYLAGTAKIVVHSPYQQPLLEAQAELRRKEGWLHIEVIEPWARRYQVLPGRTHPEMNTSASAGYILSAIKVFDAETAEALAVAHRNELAEAAAKSATEANPPTSEDARVRKDAPLDGSEPEPDSKRAKVQQ</sequence>
<keyword evidence="4" id="KW-0819">tRNA processing</keyword>
<comment type="subcellular location">
    <subcellularLocation>
        <location evidence="1">Nucleus</location>
    </subcellularLocation>
</comment>
<feature type="region of interest" description="Disordered" evidence="7">
    <location>
        <begin position="1"/>
        <end position="40"/>
    </location>
</feature>
<feature type="compositionally biased region" description="Basic and acidic residues" evidence="7">
    <location>
        <begin position="518"/>
        <end position="527"/>
    </location>
</feature>
<evidence type="ECO:0000256" key="4">
    <source>
        <dbReference type="ARBA" id="ARBA00022694"/>
    </source>
</evidence>
<comment type="similarity">
    <text evidence="2">Belongs to the TRM6/GCD10 family.</text>
</comment>
<dbReference type="PANTHER" id="PTHR12945:SF0">
    <property type="entry name" value="TRNA (ADENINE(58)-N(1))-METHYLTRANSFERASE NON-CATALYTIC SUBUNIT TRM6"/>
    <property type="match status" value="1"/>
</dbReference>
<comment type="caution">
    <text evidence="8">The sequence shown here is derived from an EMBL/GenBank/DDBJ whole genome shotgun (WGS) entry which is preliminary data.</text>
</comment>
<evidence type="ECO:0000256" key="1">
    <source>
        <dbReference type="ARBA" id="ARBA00004123"/>
    </source>
</evidence>
<dbReference type="InterPro" id="IPR029063">
    <property type="entry name" value="SAM-dependent_MTases_sf"/>
</dbReference>
<reference evidence="8" key="1">
    <citation type="journal article" date="2023" name="PhytoFront">
        <title>Draft Genome Resources of Seven Strains of Tilletia horrida, Causal Agent of Kernel Smut of Rice.</title>
        <authorList>
            <person name="Khanal S."/>
            <person name="Antony Babu S."/>
            <person name="Zhou X.G."/>
        </authorList>
    </citation>
    <scope>NUCLEOTIDE SEQUENCE</scope>
    <source>
        <strain evidence="8">TX6</strain>
    </source>
</reference>
<feature type="compositionally biased region" description="Basic and acidic residues" evidence="7">
    <location>
        <begin position="501"/>
        <end position="510"/>
    </location>
</feature>
<keyword evidence="5" id="KW-0539">Nucleus</keyword>
<feature type="compositionally biased region" description="Low complexity" evidence="7">
    <location>
        <begin position="1"/>
        <end position="25"/>
    </location>
</feature>
<evidence type="ECO:0000256" key="5">
    <source>
        <dbReference type="ARBA" id="ARBA00023242"/>
    </source>
</evidence>
<dbReference type="Pfam" id="PF04189">
    <property type="entry name" value="Gcd10p"/>
    <property type="match status" value="1"/>
</dbReference>
<evidence type="ECO:0000256" key="2">
    <source>
        <dbReference type="ARBA" id="ARBA00008320"/>
    </source>
</evidence>
<feature type="compositionally biased region" description="Polar residues" evidence="7">
    <location>
        <begin position="26"/>
        <end position="40"/>
    </location>
</feature>
<feature type="region of interest" description="Disordered" evidence="7">
    <location>
        <begin position="487"/>
        <end position="527"/>
    </location>
</feature>
<evidence type="ECO:0000256" key="3">
    <source>
        <dbReference type="ARBA" id="ARBA00021704"/>
    </source>
</evidence>
<proteinExistence type="inferred from homology"/>
<feature type="compositionally biased region" description="Basic and acidic residues" evidence="7">
    <location>
        <begin position="341"/>
        <end position="352"/>
    </location>
</feature>
<evidence type="ECO:0000313" key="8">
    <source>
        <dbReference type="EMBL" id="KAK0555718.1"/>
    </source>
</evidence>
<evidence type="ECO:0000256" key="6">
    <source>
        <dbReference type="ARBA" id="ARBA00032319"/>
    </source>
</evidence>
<organism evidence="8 9">
    <name type="scientific">Tilletia horrida</name>
    <dbReference type="NCBI Taxonomy" id="155126"/>
    <lineage>
        <taxon>Eukaryota</taxon>
        <taxon>Fungi</taxon>
        <taxon>Dikarya</taxon>
        <taxon>Basidiomycota</taxon>
        <taxon>Ustilaginomycotina</taxon>
        <taxon>Exobasidiomycetes</taxon>
        <taxon>Tilletiales</taxon>
        <taxon>Tilletiaceae</taxon>
        <taxon>Tilletia</taxon>
    </lineage>
</organism>
<gene>
    <name evidence="8" type="primary">TRM6</name>
    <name evidence="8" type="ORF">OC846_001589</name>
</gene>
<name>A0AAN6JTN8_9BASI</name>
<evidence type="ECO:0000313" key="9">
    <source>
        <dbReference type="Proteomes" id="UP001176517"/>
    </source>
</evidence>
<evidence type="ECO:0000256" key="7">
    <source>
        <dbReference type="SAM" id="MobiDB-lite"/>
    </source>
</evidence>
<keyword evidence="9" id="KW-1185">Reference proteome</keyword>
<dbReference type="GO" id="GO:0030488">
    <property type="term" value="P:tRNA methylation"/>
    <property type="evidence" value="ECO:0007669"/>
    <property type="project" value="InterPro"/>
</dbReference>
<dbReference type="Proteomes" id="UP001176517">
    <property type="component" value="Unassembled WGS sequence"/>
</dbReference>
<dbReference type="InterPro" id="IPR017423">
    <property type="entry name" value="TRM6"/>
</dbReference>
<dbReference type="Gene3D" id="3.40.50.150">
    <property type="entry name" value="Vaccinia Virus protein VP39"/>
    <property type="match status" value="1"/>
</dbReference>
<dbReference type="PANTHER" id="PTHR12945">
    <property type="entry name" value="TRANSLATION INITIATION FACTOR EIF3-RELATED"/>
    <property type="match status" value="1"/>
</dbReference>
<feature type="region of interest" description="Disordered" evidence="7">
    <location>
        <begin position="329"/>
        <end position="355"/>
    </location>
</feature>
<accession>A0AAN6JTN8</accession>